<proteinExistence type="predicted"/>
<evidence type="ECO:0000313" key="1">
    <source>
        <dbReference type="EMBL" id="GBN71020.1"/>
    </source>
</evidence>
<dbReference type="AlphaFoldDB" id="A0A4Y2R6B3"/>
<name>A0A4Y2R6B3_ARAVE</name>
<evidence type="ECO:0000313" key="2">
    <source>
        <dbReference type="Proteomes" id="UP000499080"/>
    </source>
</evidence>
<keyword evidence="2" id="KW-1185">Reference proteome</keyword>
<sequence length="126" mass="14235">METIQILPNSSESYFLPGKAYKYWVLECVAVALRPKESLRFCSFNRHTPWGDVSDWSKRNKPGISIIRQLQEKCGAERHTRHIHEDGPTYLDKASLYTGTFCGSRGMGSDRRISAKTTTGQSPPAK</sequence>
<gene>
    <name evidence="1" type="ORF">AVEN_103258_1</name>
</gene>
<comment type="caution">
    <text evidence="1">The sequence shown here is derived from an EMBL/GenBank/DDBJ whole genome shotgun (WGS) entry which is preliminary data.</text>
</comment>
<accession>A0A4Y2R6B3</accession>
<dbReference type="Proteomes" id="UP000499080">
    <property type="component" value="Unassembled WGS sequence"/>
</dbReference>
<organism evidence="1 2">
    <name type="scientific">Araneus ventricosus</name>
    <name type="common">Orbweaver spider</name>
    <name type="synonym">Epeira ventricosa</name>
    <dbReference type="NCBI Taxonomy" id="182803"/>
    <lineage>
        <taxon>Eukaryota</taxon>
        <taxon>Metazoa</taxon>
        <taxon>Ecdysozoa</taxon>
        <taxon>Arthropoda</taxon>
        <taxon>Chelicerata</taxon>
        <taxon>Arachnida</taxon>
        <taxon>Araneae</taxon>
        <taxon>Araneomorphae</taxon>
        <taxon>Entelegynae</taxon>
        <taxon>Araneoidea</taxon>
        <taxon>Araneidae</taxon>
        <taxon>Araneus</taxon>
    </lineage>
</organism>
<protein>
    <submittedName>
        <fullName evidence="1">Uncharacterized protein</fullName>
    </submittedName>
</protein>
<dbReference type="EMBL" id="BGPR01015890">
    <property type="protein sequence ID" value="GBN71020.1"/>
    <property type="molecule type" value="Genomic_DNA"/>
</dbReference>
<reference evidence="1 2" key="1">
    <citation type="journal article" date="2019" name="Sci. Rep.">
        <title>Orb-weaving spider Araneus ventricosus genome elucidates the spidroin gene catalogue.</title>
        <authorList>
            <person name="Kono N."/>
            <person name="Nakamura H."/>
            <person name="Ohtoshi R."/>
            <person name="Moran D.A.P."/>
            <person name="Shinohara A."/>
            <person name="Yoshida Y."/>
            <person name="Fujiwara M."/>
            <person name="Mori M."/>
            <person name="Tomita M."/>
            <person name="Arakawa K."/>
        </authorList>
    </citation>
    <scope>NUCLEOTIDE SEQUENCE [LARGE SCALE GENOMIC DNA]</scope>
</reference>